<comment type="similarity">
    <text evidence="1 13">Belongs to the RuvC family.</text>
</comment>
<dbReference type="EMBL" id="VGIY01000002">
    <property type="protein sequence ID" value="MBM3316247.1"/>
    <property type="molecule type" value="Genomic_DNA"/>
</dbReference>
<evidence type="ECO:0000256" key="11">
    <source>
        <dbReference type="ARBA" id="ARBA00023204"/>
    </source>
</evidence>
<comment type="subcellular location">
    <subcellularLocation>
        <location evidence="13">Cytoplasm</location>
    </subcellularLocation>
</comment>
<dbReference type="GO" id="GO:0048476">
    <property type="term" value="C:Holliday junction resolvase complex"/>
    <property type="evidence" value="ECO:0007669"/>
    <property type="project" value="UniProtKB-UniRule"/>
</dbReference>
<evidence type="ECO:0000256" key="10">
    <source>
        <dbReference type="ARBA" id="ARBA00023172"/>
    </source>
</evidence>
<keyword evidence="8 13" id="KW-0460">Magnesium</keyword>
<organism evidence="16 17">
    <name type="scientific">Eiseniibacteriota bacterium</name>
    <dbReference type="NCBI Taxonomy" id="2212470"/>
    <lineage>
        <taxon>Bacteria</taxon>
        <taxon>Candidatus Eiseniibacteriota</taxon>
    </lineage>
</organism>
<dbReference type="InterPro" id="IPR012337">
    <property type="entry name" value="RNaseH-like_sf"/>
</dbReference>
<keyword evidence="2 13" id="KW-0963">Cytoplasm</keyword>
<evidence type="ECO:0000313" key="16">
    <source>
        <dbReference type="EMBL" id="MBM3316247.1"/>
    </source>
</evidence>
<evidence type="ECO:0000256" key="3">
    <source>
        <dbReference type="ARBA" id="ARBA00022722"/>
    </source>
</evidence>
<feature type="active site" evidence="13">
    <location>
        <position position="67"/>
    </location>
</feature>
<dbReference type="CDD" id="cd16962">
    <property type="entry name" value="RuvC"/>
    <property type="match status" value="1"/>
</dbReference>
<dbReference type="Gene3D" id="3.30.420.10">
    <property type="entry name" value="Ribonuclease H-like superfamily/Ribonuclease H"/>
    <property type="match status" value="1"/>
</dbReference>
<dbReference type="HAMAP" id="MF_00034">
    <property type="entry name" value="RuvC"/>
    <property type="match status" value="1"/>
</dbReference>
<keyword evidence="6 13" id="KW-0227">DNA damage</keyword>
<evidence type="ECO:0000256" key="9">
    <source>
        <dbReference type="ARBA" id="ARBA00023125"/>
    </source>
</evidence>
<evidence type="ECO:0000256" key="2">
    <source>
        <dbReference type="ARBA" id="ARBA00022490"/>
    </source>
</evidence>
<dbReference type="PANTHER" id="PTHR30194:SF3">
    <property type="entry name" value="CROSSOVER JUNCTION ENDODEOXYRIBONUCLEASE RUVC"/>
    <property type="match status" value="1"/>
</dbReference>
<evidence type="ECO:0000256" key="8">
    <source>
        <dbReference type="ARBA" id="ARBA00022842"/>
    </source>
</evidence>
<comment type="catalytic activity">
    <reaction evidence="12 13">
        <text>Endonucleolytic cleavage at a junction such as a reciprocal single-stranded crossover between two homologous DNA duplexes (Holliday junction).</text>
        <dbReference type="EC" id="3.1.21.10"/>
    </reaction>
</comment>
<accession>A0A938BPP4</accession>
<dbReference type="GO" id="GO:0006310">
    <property type="term" value="P:DNA recombination"/>
    <property type="evidence" value="ECO:0007669"/>
    <property type="project" value="UniProtKB-UniRule"/>
</dbReference>
<feature type="active site" evidence="13">
    <location>
        <position position="140"/>
    </location>
</feature>
<dbReference type="Proteomes" id="UP000748308">
    <property type="component" value="Unassembled WGS sequence"/>
</dbReference>
<dbReference type="GO" id="GO:0006281">
    <property type="term" value="P:DNA repair"/>
    <property type="evidence" value="ECO:0007669"/>
    <property type="project" value="UniProtKB-UniRule"/>
</dbReference>
<dbReference type="InterPro" id="IPR036397">
    <property type="entry name" value="RNaseH_sf"/>
</dbReference>
<evidence type="ECO:0000256" key="4">
    <source>
        <dbReference type="ARBA" id="ARBA00022723"/>
    </source>
</evidence>
<evidence type="ECO:0000256" key="12">
    <source>
        <dbReference type="ARBA" id="ARBA00029354"/>
    </source>
</evidence>
<dbReference type="Pfam" id="PF02075">
    <property type="entry name" value="RuvC"/>
    <property type="match status" value="1"/>
</dbReference>
<comment type="cofactor">
    <cofactor evidence="13">
        <name>Mg(2+)</name>
        <dbReference type="ChEBI" id="CHEBI:18420"/>
    </cofactor>
    <text evidence="13">Binds 2 Mg(2+) ion per subunit.</text>
</comment>
<dbReference type="InterPro" id="IPR002176">
    <property type="entry name" value="X-over_junc_endoDNase_RuvC"/>
</dbReference>
<evidence type="ECO:0000256" key="14">
    <source>
        <dbReference type="NCBIfam" id="TIGR00228"/>
    </source>
</evidence>
<comment type="subunit">
    <text evidence="13">Homodimer which binds Holliday junction (HJ) DNA. The HJ becomes 2-fold symmetrical on binding to RuvC with unstacked arms; it has a different conformation from HJ DNA in complex with RuvA. In the full resolvosome a probable DNA-RuvA(4)-RuvB(12)-RuvC(2) complex forms which resolves the HJ.</text>
</comment>
<dbReference type="AlphaFoldDB" id="A0A938BPP4"/>
<dbReference type="SUPFAM" id="SSF53098">
    <property type="entry name" value="Ribonuclease H-like"/>
    <property type="match status" value="1"/>
</dbReference>
<feature type="binding site" evidence="13">
    <location>
        <position position="7"/>
    </location>
    <ligand>
        <name>Mg(2+)</name>
        <dbReference type="ChEBI" id="CHEBI:18420"/>
        <label>1</label>
    </ligand>
</feature>
<evidence type="ECO:0000256" key="7">
    <source>
        <dbReference type="ARBA" id="ARBA00022801"/>
    </source>
</evidence>
<dbReference type="GO" id="GO:0008821">
    <property type="term" value="F:crossover junction DNA endonuclease activity"/>
    <property type="evidence" value="ECO:0007669"/>
    <property type="project" value="UniProtKB-UniRule"/>
</dbReference>
<proteinExistence type="inferred from homology"/>
<keyword evidence="9 13" id="KW-0238">DNA-binding</keyword>
<keyword evidence="4 13" id="KW-0479">Metal-binding</keyword>
<dbReference type="FunFam" id="3.30.420.10:FF:000002">
    <property type="entry name" value="Crossover junction endodeoxyribonuclease RuvC"/>
    <property type="match status" value="1"/>
</dbReference>
<keyword evidence="5 13" id="KW-0255">Endonuclease</keyword>
<feature type="active site" evidence="13">
    <location>
        <position position="7"/>
    </location>
</feature>
<dbReference type="PROSITE" id="PS01321">
    <property type="entry name" value="RUVC"/>
    <property type="match status" value="1"/>
</dbReference>
<dbReference type="GO" id="GO:0005737">
    <property type="term" value="C:cytoplasm"/>
    <property type="evidence" value="ECO:0007669"/>
    <property type="project" value="UniProtKB-SubCell"/>
</dbReference>
<dbReference type="GO" id="GO:0003677">
    <property type="term" value="F:DNA binding"/>
    <property type="evidence" value="ECO:0007669"/>
    <property type="project" value="UniProtKB-KW"/>
</dbReference>
<keyword evidence="11 13" id="KW-0234">DNA repair</keyword>
<sequence length="209" mass="21199">MRILGLDPGSLTTGYGLIAAEPGRLCWRASGLIRPPRGEALAARLQALHQGLTAVLQAQRPDVVALEDSFVGRHARTALVLGHARGALIVAALAAGVPVVEYAPRLVKLAVTGAGGARKEQVLHMVGRLLEGAPEGLSHDETDALAVAICHAHRSQPQAGALLAGAGRGGGASRGRRSAGGARAQAGAGSGAPDSRRAVRGWPGAGGWR</sequence>
<evidence type="ECO:0000256" key="6">
    <source>
        <dbReference type="ARBA" id="ARBA00022763"/>
    </source>
</evidence>
<dbReference type="PANTHER" id="PTHR30194">
    <property type="entry name" value="CROSSOVER JUNCTION ENDODEOXYRIBONUCLEASE RUVC"/>
    <property type="match status" value="1"/>
</dbReference>
<dbReference type="GO" id="GO:0000287">
    <property type="term" value="F:magnesium ion binding"/>
    <property type="evidence" value="ECO:0007669"/>
    <property type="project" value="UniProtKB-UniRule"/>
</dbReference>
<name>A0A938BPP4_UNCEI</name>
<comment type="caution">
    <text evidence="16">The sequence shown here is derived from an EMBL/GenBank/DDBJ whole genome shotgun (WGS) entry which is preliminary data.</text>
</comment>
<keyword evidence="7 13" id="KW-0378">Hydrolase</keyword>
<dbReference type="NCBIfam" id="TIGR00228">
    <property type="entry name" value="ruvC"/>
    <property type="match status" value="1"/>
</dbReference>
<evidence type="ECO:0000256" key="5">
    <source>
        <dbReference type="ARBA" id="ARBA00022759"/>
    </source>
</evidence>
<evidence type="ECO:0000256" key="13">
    <source>
        <dbReference type="HAMAP-Rule" id="MF_00034"/>
    </source>
</evidence>
<dbReference type="EC" id="3.1.21.10" evidence="13 14"/>
<evidence type="ECO:0000313" key="17">
    <source>
        <dbReference type="Proteomes" id="UP000748308"/>
    </source>
</evidence>
<keyword evidence="3 13" id="KW-0540">Nuclease</keyword>
<comment type="function">
    <text evidence="13">The RuvA-RuvB-RuvC complex processes Holliday junction (HJ) DNA during genetic recombination and DNA repair. Endonuclease that resolves HJ intermediates. Cleaves cruciform DNA by making single-stranded nicks across the HJ at symmetrical positions within the homologous arms, yielding a 5'-phosphate and a 3'-hydroxyl group; requires a central core of homology in the junction. The consensus cleavage sequence is 5'-(A/T)TT(C/G)-3'. Cleavage occurs on the 3'-side of the TT dinucleotide at the point of strand exchange. HJ branch migration catalyzed by RuvA-RuvB allows RuvC to scan DNA until it finds its consensus sequence, where it cleaves and resolves the cruciform DNA.</text>
</comment>
<dbReference type="InterPro" id="IPR020563">
    <property type="entry name" value="X-over_junc_endoDNase_Mg_BS"/>
</dbReference>
<feature type="binding site" evidence="13">
    <location>
        <position position="140"/>
    </location>
    <ligand>
        <name>Mg(2+)</name>
        <dbReference type="ChEBI" id="CHEBI:18420"/>
        <label>1</label>
    </ligand>
</feature>
<evidence type="ECO:0000256" key="15">
    <source>
        <dbReference type="SAM" id="MobiDB-lite"/>
    </source>
</evidence>
<feature type="binding site" evidence="13">
    <location>
        <position position="67"/>
    </location>
    <ligand>
        <name>Mg(2+)</name>
        <dbReference type="ChEBI" id="CHEBI:18420"/>
        <label>2</label>
    </ligand>
</feature>
<feature type="region of interest" description="Disordered" evidence="15">
    <location>
        <begin position="162"/>
        <end position="209"/>
    </location>
</feature>
<dbReference type="PRINTS" id="PR00696">
    <property type="entry name" value="RSOLVASERUVC"/>
</dbReference>
<protein>
    <recommendedName>
        <fullName evidence="13 14">Crossover junction endodeoxyribonuclease RuvC</fullName>
        <ecNumber evidence="13 14">3.1.21.10</ecNumber>
    </recommendedName>
    <alternativeName>
        <fullName evidence="13">Holliday junction nuclease RuvC</fullName>
    </alternativeName>
    <alternativeName>
        <fullName evidence="13">Holliday junction resolvase RuvC</fullName>
    </alternativeName>
</protein>
<evidence type="ECO:0000256" key="1">
    <source>
        <dbReference type="ARBA" id="ARBA00009518"/>
    </source>
</evidence>
<reference evidence="16" key="1">
    <citation type="submission" date="2019-03" db="EMBL/GenBank/DDBJ databases">
        <title>Lake Tanganyika Metagenome-Assembled Genomes (MAGs).</title>
        <authorList>
            <person name="Tran P."/>
        </authorList>
    </citation>
    <scope>NUCLEOTIDE SEQUENCE</scope>
    <source>
        <strain evidence="16">M_DeepCast_400m_m2_100</strain>
    </source>
</reference>
<gene>
    <name evidence="13 16" type="primary">ruvC</name>
    <name evidence="16" type="ORF">FJY75_00200</name>
</gene>
<keyword evidence="10 13" id="KW-0233">DNA recombination</keyword>